<evidence type="ECO:0000259" key="1">
    <source>
        <dbReference type="Pfam" id="PF01551"/>
    </source>
</evidence>
<dbReference type="AlphaFoldDB" id="A0A1G2ANU2"/>
<reference evidence="2 3" key="1">
    <citation type="journal article" date="2016" name="Nat. Commun.">
        <title>Thousands of microbial genomes shed light on interconnected biogeochemical processes in an aquifer system.</title>
        <authorList>
            <person name="Anantharaman K."/>
            <person name="Brown C.T."/>
            <person name="Hug L.A."/>
            <person name="Sharon I."/>
            <person name="Castelle C.J."/>
            <person name="Probst A.J."/>
            <person name="Thomas B.C."/>
            <person name="Singh A."/>
            <person name="Wilkins M.J."/>
            <person name="Karaoz U."/>
            <person name="Brodie E.L."/>
            <person name="Williams K.H."/>
            <person name="Hubbard S.S."/>
            <person name="Banfield J.F."/>
        </authorList>
    </citation>
    <scope>NUCLEOTIDE SEQUENCE [LARGE SCALE GENOMIC DNA]</scope>
</reference>
<evidence type="ECO:0000313" key="3">
    <source>
        <dbReference type="Proteomes" id="UP000177165"/>
    </source>
</evidence>
<dbReference type="CDD" id="cd12797">
    <property type="entry name" value="M23_peptidase"/>
    <property type="match status" value="1"/>
</dbReference>
<feature type="domain" description="M23ase beta-sheet core" evidence="1">
    <location>
        <begin position="208"/>
        <end position="287"/>
    </location>
</feature>
<accession>A0A1G2ANU2</accession>
<comment type="caution">
    <text evidence="2">The sequence shown here is derived from an EMBL/GenBank/DDBJ whole genome shotgun (WGS) entry which is preliminary data.</text>
</comment>
<dbReference type="Proteomes" id="UP000177165">
    <property type="component" value="Unassembled WGS sequence"/>
</dbReference>
<name>A0A1G2ANU2_9BACT</name>
<dbReference type="InterPro" id="IPR011055">
    <property type="entry name" value="Dup_hybrid_motif"/>
</dbReference>
<dbReference type="SUPFAM" id="SSF51261">
    <property type="entry name" value="Duplicated hybrid motif"/>
    <property type="match status" value="1"/>
</dbReference>
<organism evidence="2 3">
    <name type="scientific">Candidatus Kerfeldbacteria bacterium RIFCSPHIGHO2_02_FULL_42_14</name>
    <dbReference type="NCBI Taxonomy" id="1798540"/>
    <lineage>
        <taxon>Bacteria</taxon>
        <taxon>Candidatus Kerfeldiibacteriota</taxon>
    </lineage>
</organism>
<dbReference type="EMBL" id="MHKB01000014">
    <property type="protein sequence ID" value="OGY78552.1"/>
    <property type="molecule type" value="Genomic_DNA"/>
</dbReference>
<dbReference type="Pfam" id="PF01551">
    <property type="entry name" value="Peptidase_M23"/>
    <property type="match status" value="1"/>
</dbReference>
<sequence>MKKHGMISVGMITFLLLCGAALLPLKKAHLESCERRDGLCFNLEEIVQNGDLRTVAKRADFDALVTLKPHGELFGFERDGILSLYSLLADLREGDRVRGVRYYADETYFEFLFTIGGELLAANEILYPWILKEKVKKLDDEAAENPPTDSGDEAQGMSAAASCTATFKFPYQDENPNVLTSYVWHLETVKYAGDFNWGAGNADCWLSVLNSARGIVWSAGWLGNYGWQVQMGHVSPYWTRVAHGMTDPNNFISPGNDLLQGTFLMNRGSTGKSSGCHTHLEFWRGNTSTSFNGFSCYPQVAQGGTYRSYQTYVRPPKGNP</sequence>
<protein>
    <recommendedName>
        <fullName evidence="1">M23ase beta-sheet core domain-containing protein</fullName>
    </recommendedName>
</protein>
<dbReference type="Gene3D" id="2.70.70.10">
    <property type="entry name" value="Glucose Permease (Domain IIA)"/>
    <property type="match status" value="1"/>
</dbReference>
<dbReference type="STRING" id="1798540.A3B74_04280"/>
<evidence type="ECO:0000313" key="2">
    <source>
        <dbReference type="EMBL" id="OGY78552.1"/>
    </source>
</evidence>
<proteinExistence type="predicted"/>
<gene>
    <name evidence="2" type="ORF">A3B74_04280</name>
</gene>
<dbReference type="InterPro" id="IPR016047">
    <property type="entry name" value="M23ase_b-sheet_dom"/>
</dbReference>